<dbReference type="RefSeq" id="WP_309542889.1">
    <property type="nucleotide sequence ID" value="NZ_CP133659.1"/>
</dbReference>
<feature type="compositionally biased region" description="Basic residues" evidence="1">
    <location>
        <begin position="29"/>
        <end position="41"/>
    </location>
</feature>
<feature type="region of interest" description="Disordered" evidence="1">
    <location>
        <begin position="25"/>
        <end position="52"/>
    </location>
</feature>
<evidence type="ECO:0000313" key="2">
    <source>
        <dbReference type="EMBL" id="WMW67056.1"/>
    </source>
</evidence>
<dbReference type="EMBL" id="CP133659">
    <property type="protein sequence ID" value="WMW67056.1"/>
    <property type="molecule type" value="Genomic_DNA"/>
</dbReference>
<proteinExistence type="predicted"/>
<evidence type="ECO:0000313" key="3">
    <source>
        <dbReference type="Proteomes" id="UP001180616"/>
    </source>
</evidence>
<gene>
    <name evidence="2" type="ORF">KPS_001701</name>
</gene>
<name>A0ABY9R5P0_9BACT</name>
<dbReference type="Proteomes" id="UP001180616">
    <property type="component" value="Chromosome"/>
</dbReference>
<keyword evidence="3" id="KW-1185">Reference proteome</keyword>
<sequence length="340" mass="34878">MSDASSCTQCTAEGALVQQAEVGGVGHGAHARRGKAGRQHTHGQQVGQRAAPGGQKFHLVRVLGQMQGKDAVVAFAPAARGGHGYRMGGVQGVPGQRGVRVDGEGRVGGRGWTGRAGKSDVLRSQIGRQFRHGARPQAGGVCGGCRFAVRRCEAVAEHLCKVRTTDGRGPHGPAHGGGGHGGDVAHVSGVAGSKLARGIGQCGGADVRRRVCPGQRQQAFHPRHKAAAKHGAPGQVRKFEVGVAIDHAGRQGDLAKVGQGNPGPAAEGVHGFHGLDDAAAQPGEHAGRVIRAAGDIRAGRSGATAVRQRRLPGAVQENAPDHNDMVVENAGRRKQVARVS</sequence>
<reference evidence="2" key="1">
    <citation type="submission" date="2023-09" db="EMBL/GenBank/DDBJ databases">
        <authorList>
            <consortium name="CW5 consortium"/>
            <person name="Lu C.-W."/>
        </authorList>
    </citation>
    <scope>NUCLEOTIDE SEQUENCE</scope>
    <source>
        <strain evidence="2">KPS</strain>
    </source>
</reference>
<feature type="region of interest" description="Disordered" evidence="1">
    <location>
        <begin position="87"/>
        <end position="117"/>
    </location>
</feature>
<protein>
    <submittedName>
        <fullName evidence="2">Uncharacterized protein</fullName>
    </submittedName>
</protein>
<accession>A0ABY9R5P0</accession>
<evidence type="ECO:0000256" key="1">
    <source>
        <dbReference type="SAM" id="MobiDB-lite"/>
    </source>
</evidence>
<organism evidence="2 3">
    <name type="scientific">Nitratidesulfovibrio liaohensis</name>
    <dbReference type="NCBI Taxonomy" id="2604158"/>
    <lineage>
        <taxon>Bacteria</taxon>
        <taxon>Pseudomonadati</taxon>
        <taxon>Thermodesulfobacteriota</taxon>
        <taxon>Desulfovibrionia</taxon>
        <taxon>Desulfovibrionales</taxon>
        <taxon>Desulfovibrionaceae</taxon>
        <taxon>Nitratidesulfovibrio</taxon>
    </lineage>
</organism>
<feature type="region of interest" description="Disordered" evidence="1">
    <location>
        <begin position="311"/>
        <end position="340"/>
    </location>
</feature>